<gene>
    <name evidence="2" type="ORF">HICCMSTLAB_LOCUS392</name>
</gene>
<dbReference type="AlphaFoldDB" id="A0A8J2H325"/>
<feature type="region of interest" description="Disordered" evidence="1">
    <location>
        <begin position="204"/>
        <end position="230"/>
    </location>
</feature>
<feature type="compositionally biased region" description="Low complexity" evidence="1">
    <location>
        <begin position="215"/>
        <end position="230"/>
    </location>
</feature>
<evidence type="ECO:0000313" key="3">
    <source>
        <dbReference type="Proteomes" id="UP000786811"/>
    </source>
</evidence>
<evidence type="ECO:0000313" key="2">
    <source>
        <dbReference type="EMBL" id="CAG5073449.1"/>
    </source>
</evidence>
<feature type="region of interest" description="Disordered" evidence="1">
    <location>
        <begin position="57"/>
        <end position="93"/>
    </location>
</feature>
<dbReference type="EMBL" id="CAJNRD030001114">
    <property type="protein sequence ID" value="CAG5073449.1"/>
    <property type="molecule type" value="Genomic_DNA"/>
</dbReference>
<feature type="compositionally biased region" description="Basic and acidic residues" evidence="1">
    <location>
        <begin position="204"/>
        <end position="214"/>
    </location>
</feature>
<protein>
    <submittedName>
        <fullName evidence="2">Uncharacterized protein</fullName>
    </submittedName>
</protein>
<sequence length="749" mass="83664">MLMLVSRSQSQTKDEVRDYLKAIFTIALSKRAGNLPSGRPSPCQISKDFLRNSITDMDESFDKDGNDDNYDLTGNADQDIEEDTTEENSCSQWGRDILEEVKSNLDDNGKEENAHHNEKLVTKILDDIKRIPLWSCICYDKFSTGGRIPASSASVEGEVGRLKRGLFKDTNGVRVDVAVEKHIRYLQGRISIVDANIEEFLSKSSDESLEDRDSSTLNNTSNTNEKSTETANVIVNEKSTETTNVIVNEKSIETTDVSTNEKSIETTDVSANEKSIETTDISVNNKSIETTDISVNDKSIETTDNSVNEKSIETTDVSVDNDDDYAGNVVQGEKSRLSPANDAIKSKSNCVRCAKTLQDSDSFLVDESDDAYSKHRLCSQCNKLGSLDTKEMLGKREFENWRGQGQPPKKKNSRSLYIGTKSKNVKEMLEHKKCKGLPILKRGDSKDLKAIKINNRWISLYNTCPFDSLFQLMLVAACDFPVINTKIATEKNNSLYEAVHDALQKTISTKTYRTRAKILLTHFKVLKSVNNVDFVTCETSVGSFAAKLFNNQSSYEETLDCPRGCASRTISLPVISIKDDSLNKLENVFADNIQKSYRCNGDKCNRKTTKNSIIIVAGGYASAARSEVFPTKECAIIIEALDGATIKDYINAIGKRTPVSNIRFISKISNGRICAYLVSQEKAEELITIHKTIQSGATVMRRLEELRKEYVRPTDGKKMKLVGLVHFYPPTLSREGIETRKKTKSKNQD</sequence>
<evidence type="ECO:0000256" key="1">
    <source>
        <dbReference type="SAM" id="MobiDB-lite"/>
    </source>
</evidence>
<organism evidence="2 3">
    <name type="scientific">Cotesia congregata</name>
    <name type="common">Parasitoid wasp</name>
    <name type="synonym">Apanteles congregatus</name>
    <dbReference type="NCBI Taxonomy" id="51543"/>
    <lineage>
        <taxon>Eukaryota</taxon>
        <taxon>Metazoa</taxon>
        <taxon>Ecdysozoa</taxon>
        <taxon>Arthropoda</taxon>
        <taxon>Hexapoda</taxon>
        <taxon>Insecta</taxon>
        <taxon>Pterygota</taxon>
        <taxon>Neoptera</taxon>
        <taxon>Endopterygota</taxon>
        <taxon>Hymenoptera</taxon>
        <taxon>Apocrita</taxon>
        <taxon>Ichneumonoidea</taxon>
        <taxon>Braconidae</taxon>
        <taxon>Microgastrinae</taxon>
        <taxon>Cotesia</taxon>
    </lineage>
</organism>
<comment type="caution">
    <text evidence="2">The sequence shown here is derived from an EMBL/GenBank/DDBJ whole genome shotgun (WGS) entry which is preliminary data.</text>
</comment>
<dbReference type="Proteomes" id="UP000786811">
    <property type="component" value="Unassembled WGS sequence"/>
</dbReference>
<accession>A0A8J2H325</accession>
<dbReference type="OrthoDB" id="7617263at2759"/>
<name>A0A8J2H325_COTCN</name>
<proteinExistence type="predicted"/>
<keyword evidence="3" id="KW-1185">Reference proteome</keyword>
<reference evidence="2" key="1">
    <citation type="submission" date="2021-04" db="EMBL/GenBank/DDBJ databases">
        <authorList>
            <person name="Chebbi M.A.C M."/>
        </authorList>
    </citation>
    <scope>NUCLEOTIDE SEQUENCE</scope>
</reference>